<name>A0A8H8WS04_9HYPH</name>
<sequence length="128" mass="13746">MQMNSKAMPISLGKIRSDELRDHALHSDVEPTTVIVEVDLPVPQVAVSGGGRMGTQQARFSIVPSSAAGSTMEAKVAEIRRALTDALGRQPDRFLASSRSFILDATGTELSRIAALPTVLAIWPNVHR</sequence>
<dbReference type="KEGG" id="mind:mvi_17300"/>
<dbReference type="RefSeq" id="WP_058620184.1">
    <property type="nucleotide sequence ID" value="NZ_AP024145.1"/>
</dbReference>
<dbReference type="AlphaFoldDB" id="A0A8H8WS04"/>
<reference evidence="1" key="1">
    <citation type="submission" date="2020-11" db="EMBL/GenBank/DDBJ databases">
        <title>Complete genome sequence of a novel pathogenic Methylobacterium strain isolated from rice in Vietnam.</title>
        <authorList>
            <person name="Lai K."/>
            <person name="Okazaki S."/>
            <person name="Higashi K."/>
            <person name="Mori H."/>
            <person name="Toyoda A."/>
            <person name="Kurokawa K."/>
        </authorList>
    </citation>
    <scope>NUCLEOTIDE SEQUENCE</scope>
    <source>
        <strain evidence="1">VL1</strain>
    </source>
</reference>
<evidence type="ECO:0000313" key="1">
    <source>
        <dbReference type="EMBL" id="BCM83269.1"/>
    </source>
</evidence>
<dbReference type="OrthoDB" id="8002580at2"/>
<dbReference type="Proteomes" id="UP000663508">
    <property type="component" value="Chromosome"/>
</dbReference>
<protein>
    <submittedName>
        <fullName evidence="1">Uncharacterized protein</fullName>
    </submittedName>
</protein>
<accession>A0A8H8WS04</accession>
<proteinExistence type="predicted"/>
<organism evidence="1 2">
    <name type="scientific">Methylobacterium indicum</name>
    <dbReference type="NCBI Taxonomy" id="1775910"/>
    <lineage>
        <taxon>Bacteria</taxon>
        <taxon>Pseudomonadati</taxon>
        <taxon>Pseudomonadota</taxon>
        <taxon>Alphaproteobacteria</taxon>
        <taxon>Hyphomicrobiales</taxon>
        <taxon>Methylobacteriaceae</taxon>
        <taxon>Methylobacterium</taxon>
    </lineage>
</organism>
<dbReference type="EMBL" id="AP024145">
    <property type="protein sequence ID" value="BCM83269.1"/>
    <property type="molecule type" value="Genomic_DNA"/>
</dbReference>
<evidence type="ECO:0000313" key="2">
    <source>
        <dbReference type="Proteomes" id="UP000663508"/>
    </source>
</evidence>
<gene>
    <name evidence="1" type="ORF">mvi_17300</name>
</gene>